<proteinExistence type="predicted"/>
<sequence>MLSFIRHHAWAAIFIPWLLLAAGCTITASDVEPALPDGQIEGSSTLAYYSNGRPVVANNSSSLISILVAVFGDSRAVAGQLRGGTQLSLRAVDDQSAAYAGGKYHALRLTLSGFHGLGTYPLDAQSTYYQELTPRASGQSVPPDPTFYVVTTAPAEVIITGWDAATRHVRGMFVLAVATAPGAPAVALTDGRFDLILD</sequence>
<dbReference type="AlphaFoldDB" id="A0A1G1T490"/>
<evidence type="ECO:0000313" key="2">
    <source>
        <dbReference type="Proteomes" id="UP000177506"/>
    </source>
</evidence>
<reference evidence="1 2" key="1">
    <citation type="submission" date="2016-08" db="EMBL/GenBank/DDBJ databases">
        <title>Hymenobacter coccineus sp. nov., Hymenobacter lapidarius sp. nov. and Hymenobacter glacialis sp. nov., isolated from Antarctic soil.</title>
        <authorList>
            <person name="Sedlacek I."/>
            <person name="Kralova S."/>
            <person name="Kyrova K."/>
            <person name="Maslanova I."/>
            <person name="Stankova E."/>
            <person name="Vrbovska V."/>
            <person name="Nemec M."/>
            <person name="Bartak M."/>
            <person name="Svec P."/>
            <person name="Busse H.-J."/>
            <person name="Pantucek R."/>
        </authorList>
    </citation>
    <scope>NUCLEOTIDE SEQUENCE [LARGE SCALE GENOMIC DNA]</scope>
    <source>
        <strain evidence="1 2">CCM 8649</strain>
    </source>
</reference>
<keyword evidence="2" id="KW-1185">Reference proteome</keyword>
<comment type="caution">
    <text evidence="1">The sequence shown here is derived from an EMBL/GenBank/DDBJ whole genome shotgun (WGS) entry which is preliminary data.</text>
</comment>
<protein>
    <submittedName>
        <fullName evidence="1">Uncharacterized protein</fullName>
    </submittedName>
</protein>
<gene>
    <name evidence="1" type="ORF">BEN49_11035</name>
</gene>
<dbReference type="RefSeq" id="WP_070745788.1">
    <property type="nucleotide sequence ID" value="NZ_MDZA01000385.1"/>
</dbReference>
<dbReference type="OrthoDB" id="879598at2"/>
<evidence type="ECO:0000313" key="1">
    <source>
        <dbReference type="EMBL" id="OGX85691.1"/>
    </source>
</evidence>
<accession>A0A1G1T490</accession>
<dbReference type="EMBL" id="MDZA01000385">
    <property type="protein sequence ID" value="OGX85691.1"/>
    <property type="molecule type" value="Genomic_DNA"/>
</dbReference>
<dbReference type="PROSITE" id="PS51257">
    <property type="entry name" value="PROKAR_LIPOPROTEIN"/>
    <property type="match status" value="1"/>
</dbReference>
<organism evidence="1 2">
    <name type="scientific">Hymenobacter coccineus</name>
    <dbReference type="NCBI Taxonomy" id="1908235"/>
    <lineage>
        <taxon>Bacteria</taxon>
        <taxon>Pseudomonadati</taxon>
        <taxon>Bacteroidota</taxon>
        <taxon>Cytophagia</taxon>
        <taxon>Cytophagales</taxon>
        <taxon>Hymenobacteraceae</taxon>
        <taxon>Hymenobacter</taxon>
    </lineage>
</organism>
<dbReference type="Proteomes" id="UP000177506">
    <property type="component" value="Unassembled WGS sequence"/>
</dbReference>
<name>A0A1G1T490_9BACT</name>